<sequence>MEIRSQEVQQVRANEFEHKMEQLEQRITNLQRDKEQLHVEMQKVWKGRDEEIQRIRSQQQWEMQRIRSQQERSRGSTTAGEVFAGNILSALALGGMALMVR</sequence>
<name>A0AA36NIA9_9DINO</name>
<dbReference type="Proteomes" id="UP001178507">
    <property type="component" value="Unassembled WGS sequence"/>
</dbReference>
<comment type="caution">
    <text evidence="3">The sequence shown here is derived from an EMBL/GenBank/DDBJ whole genome shotgun (WGS) entry which is preliminary data.</text>
</comment>
<dbReference type="EMBL" id="CAUJNA010003492">
    <property type="protein sequence ID" value="CAJ1403343.1"/>
    <property type="molecule type" value="Genomic_DNA"/>
</dbReference>
<keyword evidence="2" id="KW-0472">Membrane</keyword>
<organism evidence="3 4">
    <name type="scientific">Effrenium voratum</name>
    <dbReference type="NCBI Taxonomy" id="2562239"/>
    <lineage>
        <taxon>Eukaryota</taxon>
        <taxon>Sar</taxon>
        <taxon>Alveolata</taxon>
        <taxon>Dinophyceae</taxon>
        <taxon>Suessiales</taxon>
        <taxon>Symbiodiniaceae</taxon>
        <taxon>Effrenium</taxon>
    </lineage>
</organism>
<reference evidence="3" key="1">
    <citation type="submission" date="2023-08" db="EMBL/GenBank/DDBJ databases">
        <authorList>
            <person name="Chen Y."/>
            <person name="Shah S."/>
            <person name="Dougan E. K."/>
            <person name="Thang M."/>
            <person name="Chan C."/>
        </authorList>
    </citation>
    <scope>NUCLEOTIDE SEQUENCE</scope>
</reference>
<protein>
    <submittedName>
        <fullName evidence="3">Uncharacterized protein</fullName>
    </submittedName>
</protein>
<accession>A0AA36NIA9</accession>
<feature type="transmembrane region" description="Helical" evidence="2">
    <location>
        <begin position="82"/>
        <end position="100"/>
    </location>
</feature>
<evidence type="ECO:0000313" key="3">
    <source>
        <dbReference type="EMBL" id="CAJ1403343.1"/>
    </source>
</evidence>
<feature type="coiled-coil region" evidence="1">
    <location>
        <begin position="6"/>
        <end position="40"/>
    </location>
</feature>
<proteinExistence type="predicted"/>
<dbReference type="AlphaFoldDB" id="A0AA36NIA9"/>
<gene>
    <name evidence="3" type="ORF">EVOR1521_LOCUS26034</name>
</gene>
<evidence type="ECO:0000256" key="1">
    <source>
        <dbReference type="SAM" id="Coils"/>
    </source>
</evidence>
<keyword evidence="2" id="KW-1133">Transmembrane helix</keyword>
<evidence type="ECO:0000313" key="4">
    <source>
        <dbReference type="Proteomes" id="UP001178507"/>
    </source>
</evidence>
<keyword evidence="1" id="KW-0175">Coiled coil</keyword>
<evidence type="ECO:0000256" key="2">
    <source>
        <dbReference type="SAM" id="Phobius"/>
    </source>
</evidence>
<keyword evidence="2" id="KW-0812">Transmembrane</keyword>
<keyword evidence="4" id="KW-1185">Reference proteome</keyword>